<name>A0AAU9Y2L4_9CNID</name>
<evidence type="ECO:0000313" key="1">
    <source>
        <dbReference type="EMBL" id="CAH3165461.1"/>
    </source>
</evidence>
<accession>A0AAU9Y2L4</accession>
<evidence type="ECO:0000313" key="2">
    <source>
        <dbReference type="Proteomes" id="UP001159428"/>
    </source>
</evidence>
<protein>
    <submittedName>
        <fullName evidence="1">Uncharacterized protein</fullName>
    </submittedName>
</protein>
<sequence>MICSVDFNPNLSQSTPAYDPMDTMINNGLSEDEIMA</sequence>
<dbReference type="Proteomes" id="UP001159428">
    <property type="component" value="Unassembled WGS sequence"/>
</dbReference>
<organism evidence="1 2">
    <name type="scientific">Pocillopora meandrina</name>
    <dbReference type="NCBI Taxonomy" id="46732"/>
    <lineage>
        <taxon>Eukaryota</taxon>
        <taxon>Metazoa</taxon>
        <taxon>Cnidaria</taxon>
        <taxon>Anthozoa</taxon>
        <taxon>Hexacorallia</taxon>
        <taxon>Scleractinia</taxon>
        <taxon>Astrocoeniina</taxon>
        <taxon>Pocilloporidae</taxon>
        <taxon>Pocillopora</taxon>
    </lineage>
</organism>
<feature type="non-terminal residue" evidence="1">
    <location>
        <position position="36"/>
    </location>
</feature>
<comment type="caution">
    <text evidence="1">The sequence shown here is derived from an EMBL/GenBank/DDBJ whole genome shotgun (WGS) entry which is preliminary data.</text>
</comment>
<proteinExistence type="predicted"/>
<keyword evidence="2" id="KW-1185">Reference proteome</keyword>
<dbReference type="EMBL" id="CALNXJ010000118">
    <property type="protein sequence ID" value="CAH3165461.1"/>
    <property type="molecule type" value="Genomic_DNA"/>
</dbReference>
<gene>
    <name evidence="1" type="ORF">PMEA_00003534</name>
</gene>
<dbReference type="AlphaFoldDB" id="A0AAU9Y2L4"/>
<reference evidence="1 2" key="1">
    <citation type="submission" date="2022-05" db="EMBL/GenBank/DDBJ databases">
        <authorList>
            <consortium name="Genoscope - CEA"/>
            <person name="William W."/>
        </authorList>
    </citation>
    <scope>NUCLEOTIDE SEQUENCE [LARGE SCALE GENOMIC DNA]</scope>
</reference>